<name>A0A6V6Z256_9FLAO</name>
<proteinExistence type="predicted"/>
<evidence type="ECO:0000313" key="2">
    <source>
        <dbReference type="Proteomes" id="UP000530060"/>
    </source>
</evidence>
<dbReference type="EMBL" id="CAIJDP010000071">
    <property type="protein sequence ID" value="CAD0005514.1"/>
    <property type="molecule type" value="Genomic_DNA"/>
</dbReference>
<evidence type="ECO:0000313" key="1">
    <source>
        <dbReference type="EMBL" id="CAD0005514.1"/>
    </source>
</evidence>
<keyword evidence="2" id="KW-1185">Reference proteome</keyword>
<organism evidence="1 2">
    <name type="scientific">Flavobacterium salmonis</name>
    <dbReference type="NCBI Taxonomy" id="2654844"/>
    <lineage>
        <taxon>Bacteria</taxon>
        <taxon>Pseudomonadati</taxon>
        <taxon>Bacteroidota</taxon>
        <taxon>Flavobacteriia</taxon>
        <taxon>Flavobacteriales</taxon>
        <taxon>Flavobacteriaceae</taxon>
        <taxon>Flavobacterium</taxon>
    </lineage>
</organism>
<dbReference type="AlphaFoldDB" id="A0A6V6Z256"/>
<sequence>MKKILVPIISILLLISCNNSAKKKSENNRIELIPEPDEDERLKYEEIQKLKNSNCILENPDVSVCGIQLRNSESTISIIGNNDKIDQFNNYHYYSNFESETLTLTQHPGDGKFQVSIFKVEKSSKESLGYRQLKFDSFKSEKGIKLGMNKKQILQKLGNCYAPIDSTDGYIELYYRIESPEDTKTKLLEQNNMPIYYASYKLWKDKLEKYEFGFEYP</sequence>
<evidence type="ECO:0008006" key="3">
    <source>
        <dbReference type="Google" id="ProtNLM"/>
    </source>
</evidence>
<comment type="caution">
    <text evidence="1">The sequence shown here is derived from an EMBL/GenBank/DDBJ whole genome shotgun (WGS) entry which is preliminary data.</text>
</comment>
<protein>
    <recommendedName>
        <fullName evidence="3">Lipoprotein</fullName>
    </recommendedName>
</protein>
<dbReference type="Proteomes" id="UP000530060">
    <property type="component" value="Unassembled WGS sequence"/>
</dbReference>
<dbReference type="RefSeq" id="WP_078226646.1">
    <property type="nucleotide sequence ID" value="NZ_CAIJDP010000071.1"/>
</dbReference>
<accession>A0A6V6Z256</accession>
<reference evidence="1 2" key="1">
    <citation type="submission" date="2020-06" db="EMBL/GenBank/DDBJ databases">
        <authorList>
            <person name="Criscuolo A."/>
        </authorList>
    </citation>
    <scope>NUCLEOTIDE SEQUENCE [LARGE SCALE GENOMIC DNA]</scope>
    <source>
        <strain evidence="2">CIP 111411</strain>
    </source>
</reference>
<gene>
    <name evidence="1" type="ORF">FLAT13_02803</name>
</gene>
<dbReference type="PROSITE" id="PS51257">
    <property type="entry name" value="PROKAR_LIPOPROTEIN"/>
    <property type="match status" value="1"/>
</dbReference>